<gene>
    <name evidence="1" type="ORF">EDC17_103211</name>
</gene>
<accession>A0A4R3VWZ8</accession>
<dbReference type="OrthoDB" id="709067at2"/>
<comment type="caution">
    <text evidence="1">The sequence shown here is derived from an EMBL/GenBank/DDBJ whole genome shotgun (WGS) entry which is preliminary data.</text>
</comment>
<reference evidence="1 2" key="1">
    <citation type="submission" date="2019-03" db="EMBL/GenBank/DDBJ databases">
        <title>Genomic Encyclopedia of Type Strains, Phase IV (KMG-IV): sequencing the most valuable type-strain genomes for metagenomic binning, comparative biology and taxonomic classification.</title>
        <authorList>
            <person name="Goeker M."/>
        </authorList>
    </citation>
    <scope>NUCLEOTIDE SEQUENCE [LARGE SCALE GENOMIC DNA]</scope>
    <source>
        <strain evidence="1 2">DSM 22362</strain>
    </source>
</reference>
<sequence>MYYFLAALLLGGLFCYFWIQKKKMNVLSRYAEFHVRVLLDPQSSDNYRQYGCFIFQANCIAESLKEIVLTEVRCANKHIQVNTFDKLNFFIAPGQLGESAMRSIGISISSDYLQKYSPKQEGLVLKGYIKKLNGVKEEFMVSHYFQIEPFKGEVKKKQRVRNSTLAV</sequence>
<protein>
    <submittedName>
        <fullName evidence="1">Uncharacterized protein</fullName>
    </submittedName>
</protein>
<dbReference type="Proteomes" id="UP000295197">
    <property type="component" value="Unassembled WGS sequence"/>
</dbReference>
<dbReference type="EMBL" id="SMBZ01000032">
    <property type="protein sequence ID" value="TCV10479.1"/>
    <property type="molecule type" value="Genomic_DNA"/>
</dbReference>
<organism evidence="1 2">
    <name type="scientific">Sphingobacterium alimentarium</name>
    <dbReference type="NCBI Taxonomy" id="797292"/>
    <lineage>
        <taxon>Bacteria</taxon>
        <taxon>Pseudomonadati</taxon>
        <taxon>Bacteroidota</taxon>
        <taxon>Sphingobacteriia</taxon>
        <taxon>Sphingobacteriales</taxon>
        <taxon>Sphingobacteriaceae</taxon>
        <taxon>Sphingobacterium</taxon>
    </lineage>
</organism>
<keyword evidence="2" id="KW-1185">Reference proteome</keyword>
<evidence type="ECO:0000313" key="1">
    <source>
        <dbReference type="EMBL" id="TCV10479.1"/>
    </source>
</evidence>
<evidence type="ECO:0000313" key="2">
    <source>
        <dbReference type="Proteomes" id="UP000295197"/>
    </source>
</evidence>
<proteinExistence type="predicted"/>
<name>A0A4R3VWZ8_9SPHI</name>
<dbReference type="RefSeq" id="WP_132778212.1">
    <property type="nucleotide sequence ID" value="NZ_SMBZ01000032.1"/>
</dbReference>
<dbReference type="AlphaFoldDB" id="A0A4R3VWZ8"/>